<protein>
    <submittedName>
        <fullName evidence="14">ABC transporter ATP-binding protein</fullName>
    </submittedName>
</protein>
<keyword evidence="7 14" id="KW-0067">ATP-binding</keyword>
<dbReference type="GO" id="GO:0005524">
    <property type="term" value="F:ATP binding"/>
    <property type="evidence" value="ECO:0007669"/>
    <property type="project" value="UniProtKB-KW"/>
</dbReference>
<comment type="caution">
    <text evidence="14">The sequence shown here is derived from an EMBL/GenBank/DDBJ whole genome shotgun (WGS) entry which is preliminary data.</text>
</comment>
<dbReference type="InterPro" id="IPR003439">
    <property type="entry name" value="ABC_transporter-like_ATP-bd"/>
</dbReference>
<evidence type="ECO:0000256" key="7">
    <source>
        <dbReference type="ARBA" id="ARBA00022840"/>
    </source>
</evidence>
<dbReference type="SUPFAM" id="SSF52540">
    <property type="entry name" value="P-loop containing nucleoside triphosphate hydrolases"/>
    <property type="match status" value="1"/>
</dbReference>
<keyword evidence="15" id="KW-1185">Reference proteome</keyword>
<dbReference type="Gene3D" id="1.20.1560.10">
    <property type="entry name" value="ABC transporter type 1, transmembrane domain"/>
    <property type="match status" value="1"/>
</dbReference>
<sequence length="582" mass="63034">MLGMDFDGRRPVRTILHLLAASKWRLILATLAFAVKDSPIWLLPLLTANIIDVVVQHRPIAQLWLNAAVLAAILLQNIPMHMLWVRQMSHIVRHLGTDLRSELAGRLQQLSIAFHTRAGAGLLQTKLVRDVENVEMMLQQVAAGDTSAILTLLGAITLTAIRVPAFVPLFLLVVPCTAALVAAVRRRSGARNEEFRRRVEELSARVDEMAHLMPITRAHALEQEAVHRMRGTVEDVRAAGLRLDLVNGRFGAMSWVTYQLLGAACLIAAGWAAWTGYAPVSAGDVVLLSTYFAVLTSSVIGLFGLAPIVTKGLESIRSIGEVLSAPDLERNEGKERISRVRGEIALEGVGYRYPEAGAPALTGVDLTVAAGETIAFVGPSGSGKSTMLNLLIGFIRPTEGRIRLDGRDMEDLDLRAFRQAVSVVPQEPVLFDGSIWDNVTYGRRELGAATVTAALRDANALEFVEALPHGWDTLVGERGALLSGGQRQRLAIARALVRDPRVLLLDEATSALDSESEALVQQALARLMRGRTTFVVAHRLATIRNADRIVVLSGGRPAEVGTHEELLAAGGLFARLHGLQSV</sequence>
<gene>
    <name evidence="14" type="ORF">GCM10017581_085950</name>
</gene>
<keyword evidence="8 11" id="KW-1133">Transmembrane helix</keyword>
<dbReference type="EMBL" id="BSFP01000080">
    <property type="protein sequence ID" value="GLL06845.1"/>
    <property type="molecule type" value="Genomic_DNA"/>
</dbReference>
<dbReference type="Proteomes" id="UP001143480">
    <property type="component" value="Unassembled WGS sequence"/>
</dbReference>
<reference evidence="14" key="2">
    <citation type="submission" date="2023-01" db="EMBL/GenBank/DDBJ databases">
        <authorList>
            <person name="Sun Q."/>
            <person name="Evtushenko L."/>
        </authorList>
    </citation>
    <scope>NUCLEOTIDE SEQUENCE</scope>
    <source>
        <strain evidence="14">VKM Ac-1321</strain>
    </source>
</reference>
<dbReference type="GO" id="GO:0016887">
    <property type="term" value="F:ATP hydrolysis activity"/>
    <property type="evidence" value="ECO:0007669"/>
    <property type="project" value="InterPro"/>
</dbReference>
<dbReference type="InterPro" id="IPR027417">
    <property type="entry name" value="P-loop_NTPase"/>
</dbReference>
<evidence type="ECO:0000256" key="11">
    <source>
        <dbReference type="SAM" id="Phobius"/>
    </source>
</evidence>
<dbReference type="Pfam" id="PF00664">
    <property type="entry name" value="ABC_membrane"/>
    <property type="match status" value="1"/>
</dbReference>
<evidence type="ECO:0000256" key="9">
    <source>
        <dbReference type="ARBA" id="ARBA00023136"/>
    </source>
</evidence>
<dbReference type="GO" id="GO:0140359">
    <property type="term" value="F:ABC-type transporter activity"/>
    <property type="evidence" value="ECO:0007669"/>
    <property type="project" value="InterPro"/>
</dbReference>
<dbReference type="Gene3D" id="3.40.50.300">
    <property type="entry name" value="P-loop containing nucleotide triphosphate hydrolases"/>
    <property type="match status" value="1"/>
</dbReference>
<evidence type="ECO:0000259" key="12">
    <source>
        <dbReference type="PROSITE" id="PS50893"/>
    </source>
</evidence>
<reference evidence="14" key="1">
    <citation type="journal article" date="2014" name="Int. J. Syst. Evol. Microbiol.">
        <title>Complete genome sequence of Corynebacterium casei LMG S-19264T (=DSM 44701T), isolated from a smear-ripened cheese.</title>
        <authorList>
            <consortium name="US DOE Joint Genome Institute (JGI-PGF)"/>
            <person name="Walter F."/>
            <person name="Albersmeier A."/>
            <person name="Kalinowski J."/>
            <person name="Ruckert C."/>
        </authorList>
    </citation>
    <scope>NUCLEOTIDE SEQUENCE</scope>
    <source>
        <strain evidence="14">VKM Ac-1321</strain>
    </source>
</reference>
<dbReference type="SMART" id="SM00382">
    <property type="entry name" value="AAA"/>
    <property type="match status" value="1"/>
</dbReference>
<dbReference type="InterPro" id="IPR011527">
    <property type="entry name" value="ABC1_TM_dom"/>
</dbReference>
<dbReference type="PROSITE" id="PS00211">
    <property type="entry name" value="ABC_TRANSPORTER_1"/>
    <property type="match status" value="1"/>
</dbReference>
<keyword evidence="6" id="KW-0547">Nucleotide-binding</keyword>
<evidence type="ECO:0000256" key="3">
    <source>
        <dbReference type="ARBA" id="ARBA00022475"/>
    </source>
</evidence>
<evidence type="ECO:0000259" key="13">
    <source>
        <dbReference type="PROSITE" id="PS50929"/>
    </source>
</evidence>
<comment type="similarity">
    <text evidence="10">Belongs to the ABC transporter superfamily. Siderophore-Fe(3+) uptake transporter (SIUT) (TC 3.A.1.21) family.</text>
</comment>
<keyword evidence="2" id="KW-0813">Transport</keyword>
<dbReference type="PROSITE" id="PS50893">
    <property type="entry name" value="ABC_TRANSPORTER_2"/>
    <property type="match status" value="1"/>
</dbReference>
<dbReference type="PANTHER" id="PTHR24221:SF654">
    <property type="entry name" value="ATP-BINDING CASSETTE SUB-FAMILY B MEMBER 6"/>
    <property type="match status" value="1"/>
</dbReference>
<feature type="transmembrane region" description="Helical" evidence="11">
    <location>
        <begin position="286"/>
        <end position="309"/>
    </location>
</feature>
<name>A0A9W6KUV5_9ACTN</name>
<keyword evidence="3" id="KW-1003">Cell membrane</keyword>
<feature type="transmembrane region" description="Helical" evidence="11">
    <location>
        <begin position="167"/>
        <end position="184"/>
    </location>
</feature>
<proteinExistence type="inferred from homology"/>
<evidence type="ECO:0000256" key="8">
    <source>
        <dbReference type="ARBA" id="ARBA00022989"/>
    </source>
</evidence>
<evidence type="ECO:0000256" key="5">
    <source>
        <dbReference type="ARBA" id="ARBA00022692"/>
    </source>
</evidence>
<evidence type="ECO:0000313" key="15">
    <source>
        <dbReference type="Proteomes" id="UP001143480"/>
    </source>
</evidence>
<keyword evidence="4" id="KW-0997">Cell inner membrane</keyword>
<dbReference type="GO" id="GO:0005886">
    <property type="term" value="C:plasma membrane"/>
    <property type="evidence" value="ECO:0007669"/>
    <property type="project" value="UniProtKB-SubCell"/>
</dbReference>
<evidence type="ECO:0000313" key="14">
    <source>
        <dbReference type="EMBL" id="GLL06845.1"/>
    </source>
</evidence>
<feature type="transmembrane region" description="Helical" evidence="11">
    <location>
        <begin position="63"/>
        <end position="85"/>
    </location>
</feature>
<evidence type="ECO:0000256" key="1">
    <source>
        <dbReference type="ARBA" id="ARBA00004429"/>
    </source>
</evidence>
<dbReference type="GO" id="GO:0034040">
    <property type="term" value="F:ATPase-coupled lipid transmembrane transporter activity"/>
    <property type="evidence" value="ECO:0007669"/>
    <property type="project" value="TreeGrafter"/>
</dbReference>
<dbReference type="InterPro" id="IPR003593">
    <property type="entry name" value="AAA+_ATPase"/>
</dbReference>
<evidence type="ECO:0000256" key="4">
    <source>
        <dbReference type="ARBA" id="ARBA00022519"/>
    </source>
</evidence>
<feature type="domain" description="ABC transmembrane type-1" evidence="13">
    <location>
        <begin position="42"/>
        <end position="311"/>
    </location>
</feature>
<organism evidence="14 15">
    <name type="scientific">Dactylosporangium matsuzakiense</name>
    <dbReference type="NCBI Taxonomy" id="53360"/>
    <lineage>
        <taxon>Bacteria</taxon>
        <taxon>Bacillati</taxon>
        <taxon>Actinomycetota</taxon>
        <taxon>Actinomycetes</taxon>
        <taxon>Micromonosporales</taxon>
        <taxon>Micromonosporaceae</taxon>
        <taxon>Dactylosporangium</taxon>
    </lineage>
</organism>
<feature type="domain" description="ABC transporter" evidence="12">
    <location>
        <begin position="344"/>
        <end position="579"/>
    </location>
</feature>
<dbReference type="InterPro" id="IPR036640">
    <property type="entry name" value="ABC1_TM_sf"/>
</dbReference>
<accession>A0A9W6KUV5</accession>
<comment type="subcellular location">
    <subcellularLocation>
        <location evidence="1">Cell inner membrane</location>
        <topology evidence="1">Multi-pass membrane protein</topology>
    </subcellularLocation>
</comment>
<feature type="transmembrane region" description="Helical" evidence="11">
    <location>
        <begin position="255"/>
        <end position="274"/>
    </location>
</feature>
<dbReference type="InterPro" id="IPR017871">
    <property type="entry name" value="ABC_transporter-like_CS"/>
</dbReference>
<evidence type="ECO:0000256" key="10">
    <source>
        <dbReference type="ARBA" id="ARBA00023455"/>
    </source>
</evidence>
<keyword evidence="5 11" id="KW-0812">Transmembrane</keyword>
<evidence type="ECO:0000256" key="6">
    <source>
        <dbReference type="ARBA" id="ARBA00022741"/>
    </source>
</evidence>
<dbReference type="InterPro" id="IPR039421">
    <property type="entry name" value="Type_1_exporter"/>
</dbReference>
<dbReference type="Pfam" id="PF00005">
    <property type="entry name" value="ABC_tran"/>
    <property type="match status" value="1"/>
</dbReference>
<dbReference type="PROSITE" id="PS50929">
    <property type="entry name" value="ABC_TM1F"/>
    <property type="match status" value="1"/>
</dbReference>
<dbReference type="FunFam" id="3.40.50.300:FF:000221">
    <property type="entry name" value="Multidrug ABC transporter ATP-binding protein"/>
    <property type="match status" value="1"/>
</dbReference>
<evidence type="ECO:0000256" key="2">
    <source>
        <dbReference type="ARBA" id="ARBA00022448"/>
    </source>
</evidence>
<keyword evidence="9 11" id="KW-0472">Membrane</keyword>
<dbReference type="CDD" id="cd07346">
    <property type="entry name" value="ABC_6TM_exporters"/>
    <property type="match status" value="1"/>
</dbReference>
<dbReference type="AlphaFoldDB" id="A0A9W6KUV5"/>
<dbReference type="PANTHER" id="PTHR24221">
    <property type="entry name" value="ATP-BINDING CASSETTE SUB-FAMILY B"/>
    <property type="match status" value="1"/>
</dbReference>
<dbReference type="SUPFAM" id="SSF90123">
    <property type="entry name" value="ABC transporter transmembrane region"/>
    <property type="match status" value="1"/>
</dbReference>